<keyword evidence="4" id="KW-0175">Coiled coil</keyword>
<evidence type="ECO:0000256" key="1">
    <source>
        <dbReference type="ARBA" id="ARBA00004123"/>
    </source>
</evidence>
<dbReference type="AlphaFoldDB" id="A0AAJ0FW16"/>
<evidence type="ECO:0000259" key="6">
    <source>
        <dbReference type="Pfam" id="PF08573"/>
    </source>
</evidence>
<gene>
    <name evidence="7" type="ORF">QQS21_008414</name>
</gene>
<dbReference type="GO" id="GO:0003684">
    <property type="term" value="F:damaged DNA binding"/>
    <property type="evidence" value="ECO:0007669"/>
    <property type="project" value="TreeGrafter"/>
</dbReference>
<evidence type="ECO:0000256" key="5">
    <source>
        <dbReference type="SAM" id="MobiDB-lite"/>
    </source>
</evidence>
<reference evidence="7" key="1">
    <citation type="submission" date="2023-06" db="EMBL/GenBank/DDBJ databases">
        <title>Conoideocrella luteorostrata (Hypocreales: Clavicipitaceae), a potential biocontrol fungus for elongate hemlock scale in United States Christmas tree production areas.</title>
        <authorList>
            <person name="Barrett H."/>
            <person name="Lovett B."/>
            <person name="Macias A.M."/>
            <person name="Stajich J.E."/>
            <person name="Kasson M.T."/>
        </authorList>
    </citation>
    <scope>NUCLEOTIDE SEQUENCE</scope>
    <source>
        <strain evidence="7">ARSEF 14590</strain>
    </source>
</reference>
<feature type="coiled-coil region" evidence="4">
    <location>
        <begin position="42"/>
        <end position="69"/>
    </location>
</feature>
<evidence type="ECO:0000256" key="4">
    <source>
        <dbReference type="SAM" id="Coils"/>
    </source>
</evidence>
<evidence type="ECO:0000256" key="3">
    <source>
        <dbReference type="ARBA" id="ARBA00023242"/>
    </source>
</evidence>
<dbReference type="InterPro" id="IPR013882">
    <property type="entry name" value="Ctp1_C"/>
</dbReference>
<feature type="compositionally biased region" description="Polar residues" evidence="5">
    <location>
        <begin position="231"/>
        <end position="242"/>
    </location>
</feature>
<evidence type="ECO:0000256" key="2">
    <source>
        <dbReference type="ARBA" id="ARBA00022763"/>
    </source>
</evidence>
<name>A0AAJ0FW16_9HYPO</name>
<keyword evidence="2" id="KW-0227">DNA damage</keyword>
<comment type="subcellular location">
    <subcellularLocation>
        <location evidence="1">Nucleus</location>
    </subcellularLocation>
</comment>
<dbReference type="PANTHER" id="PTHR15107">
    <property type="entry name" value="RETINOBLASTOMA BINDING PROTEIN 8"/>
    <property type="match status" value="1"/>
</dbReference>
<dbReference type="EMBL" id="JASWJB010000190">
    <property type="protein sequence ID" value="KAK2593894.1"/>
    <property type="molecule type" value="Genomic_DNA"/>
</dbReference>
<evidence type="ECO:0000313" key="7">
    <source>
        <dbReference type="EMBL" id="KAK2593894.1"/>
    </source>
</evidence>
<dbReference type="PANTHER" id="PTHR15107:SF0">
    <property type="entry name" value="DNA ENDONUCLEASE ACTIVATOR CTP1 C-TERMINAL DOMAIN-CONTAINING PROTEIN"/>
    <property type="match status" value="1"/>
</dbReference>
<dbReference type="GO" id="GO:0010792">
    <property type="term" value="P:DNA double-strand break processing involved in repair via single-strand annealing"/>
    <property type="evidence" value="ECO:0007669"/>
    <property type="project" value="TreeGrafter"/>
</dbReference>
<keyword evidence="8" id="KW-1185">Reference proteome</keyword>
<feature type="region of interest" description="Disordered" evidence="5">
    <location>
        <begin position="465"/>
        <end position="511"/>
    </location>
</feature>
<feature type="compositionally biased region" description="Polar residues" evidence="5">
    <location>
        <begin position="498"/>
        <end position="511"/>
    </location>
</feature>
<dbReference type="InterPro" id="IPR033316">
    <property type="entry name" value="RBBP8-like"/>
</dbReference>
<protein>
    <recommendedName>
        <fullName evidence="6">DNA endonuclease activator Ctp1 C-terminal domain-containing protein</fullName>
    </recommendedName>
</protein>
<organism evidence="7 8">
    <name type="scientific">Conoideocrella luteorostrata</name>
    <dbReference type="NCBI Taxonomy" id="1105319"/>
    <lineage>
        <taxon>Eukaryota</taxon>
        <taxon>Fungi</taxon>
        <taxon>Dikarya</taxon>
        <taxon>Ascomycota</taxon>
        <taxon>Pezizomycotina</taxon>
        <taxon>Sordariomycetes</taxon>
        <taxon>Hypocreomycetidae</taxon>
        <taxon>Hypocreales</taxon>
        <taxon>Clavicipitaceae</taxon>
        <taxon>Conoideocrella</taxon>
    </lineage>
</organism>
<evidence type="ECO:0000313" key="8">
    <source>
        <dbReference type="Proteomes" id="UP001251528"/>
    </source>
</evidence>
<feature type="region of interest" description="Disordered" evidence="5">
    <location>
        <begin position="207"/>
        <end position="282"/>
    </location>
</feature>
<dbReference type="Proteomes" id="UP001251528">
    <property type="component" value="Unassembled WGS sequence"/>
</dbReference>
<feature type="domain" description="DNA endonuclease activator Ctp1 C-terminal" evidence="6">
    <location>
        <begin position="555"/>
        <end position="663"/>
    </location>
</feature>
<dbReference type="GO" id="GO:0005634">
    <property type="term" value="C:nucleus"/>
    <property type="evidence" value="ECO:0007669"/>
    <property type="project" value="UniProtKB-SubCell"/>
</dbReference>
<keyword evidence="3" id="KW-0539">Nucleus</keyword>
<proteinExistence type="predicted"/>
<feature type="region of interest" description="Disordered" evidence="5">
    <location>
        <begin position="70"/>
        <end position="106"/>
    </location>
</feature>
<sequence length="699" mass="78213">MATVWFEKGRPALFEALSNVCDQIEDDILYNQRADDSKARELQEQHDAVAKLRTENDLLRQQLATLKSSYETSSTAAQSSESKSSDHVSSDAVPEPSDVPTSSVISNAPTASGLAKCRGDCPKILRRYHALSTNFKTAKDALQRRKDERNKWIQRAEYLGKKIQAAEEQYGIRILDQKAYSMDIPSATAREADETIFPLELSFTAEATPVDSEPQLPDLLPRDVAEEPPTSIATSSQTTQGEASDDISPPLSALPFSTGNGNHIIKQEPSSDVPEVVSEREIRKRKRADGEIALVAKPRVKSELNASSSPVMSILAAKFHTQDSLDLDDIVQKIQTPRKRQLRAEHEPQTDIFPRSRPETFTHLQNEMPRQSHSAGVSPQFSALMPIDSNTRAIRPASNTLRAKNRMRQLAHGIASLAEDGATYEKTLSVCEAKESGTQSLKNRLDALLSGAVEDTDILPSSSKGVKKFGVGTPTRQAKPGIPGPRQLPFNKDGHLKNQPTATMRTNPRTSNSRFALPQLAHQQLSDILRNKPVSELRLSDFKVNPLPNEGYDYAFSDVVRDKYDRACLPGCVDMHCCGKYFRALAISQRPDSPLTPVQRQEEQKLLEDFLGESSFQDGEERLQLWIEAKMQELANKYAKHRYRFSRMQSPPGFWDADFPDTQRLKADKEEAAKRIKRMVASRYREALKPNGIWKFMDE</sequence>
<feature type="compositionally biased region" description="Low complexity" evidence="5">
    <location>
        <begin position="70"/>
        <end position="82"/>
    </location>
</feature>
<accession>A0AAJ0FW16</accession>
<comment type="caution">
    <text evidence="7">The sequence shown here is derived from an EMBL/GenBank/DDBJ whole genome shotgun (WGS) entry which is preliminary data.</text>
</comment>
<dbReference type="Pfam" id="PF08573">
    <property type="entry name" value="SAE2"/>
    <property type="match status" value="1"/>
</dbReference>